<dbReference type="EMBL" id="QMEB01000008">
    <property type="protein sequence ID" value="NMG18296.1"/>
    <property type="molecule type" value="Genomic_DNA"/>
</dbReference>
<keyword evidence="3" id="KW-0605">Phycobilisome</keyword>
<dbReference type="InterPro" id="IPR016024">
    <property type="entry name" value="ARM-type_fold"/>
</dbReference>
<evidence type="ECO:0000256" key="3">
    <source>
        <dbReference type="ARBA" id="ARBA00022738"/>
    </source>
</evidence>
<dbReference type="Gene3D" id="1.25.10.10">
    <property type="entry name" value="Leucine-rich Repeat Variant"/>
    <property type="match status" value="1"/>
</dbReference>
<evidence type="ECO:0008006" key="7">
    <source>
        <dbReference type="Google" id="ProtNLM"/>
    </source>
</evidence>
<keyword evidence="4" id="KW-0456">Lyase</keyword>
<dbReference type="SUPFAM" id="SSF48371">
    <property type="entry name" value="ARM repeat"/>
    <property type="match status" value="1"/>
</dbReference>
<organism evidence="5 6">
    <name type="scientific">Brasilonema bromeliae SPC951</name>
    <dbReference type="NCBI Taxonomy" id="385972"/>
    <lineage>
        <taxon>Bacteria</taxon>
        <taxon>Bacillati</taxon>
        <taxon>Cyanobacteriota</taxon>
        <taxon>Cyanophyceae</taxon>
        <taxon>Nostocales</taxon>
        <taxon>Scytonemataceae</taxon>
        <taxon>Brasilonema</taxon>
        <taxon>Bromeliae group (in: Brasilonema)</taxon>
    </lineage>
</organism>
<dbReference type="RefSeq" id="WP_169153592.1">
    <property type="nucleotide sequence ID" value="NZ_CAWPJE010000274.1"/>
</dbReference>
<comment type="similarity">
    <text evidence="1">Belongs to the CpcE/RpcE/PecE family.</text>
</comment>
<comment type="caution">
    <text evidence="5">The sequence shown here is derived from an EMBL/GenBank/DDBJ whole genome shotgun (WGS) entry which is preliminary data.</text>
</comment>
<reference evidence="5 6" key="1">
    <citation type="submission" date="2018-06" db="EMBL/GenBank/DDBJ databases">
        <title>Comparative genomics of Brasilonema spp. strains.</title>
        <authorList>
            <person name="Alvarenga D.O."/>
            <person name="Fiore M.F."/>
            <person name="Varani A.M."/>
        </authorList>
    </citation>
    <scope>NUCLEOTIDE SEQUENCE [LARGE SCALE GENOMIC DNA]</scope>
    <source>
        <strain evidence="5 6">SPC951</strain>
    </source>
</reference>
<name>A0ABX1P2W2_9CYAN</name>
<protein>
    <recommendedName>
        <fullName evidence="7">HEAT repeat domain-containing protein</fullName>
    </recommendedName>
</protein>
<evidence type="ECO:0000256" key="4">
    <source>
        <dbReference type="ARBA" id="ARBA00023239"/>
    </source>
</evidence>
<sequence>MSVNNNYFENLRNDPRSTKELVKLALTEEDNETYWDLVWILRARGSDEEFEAASRLCESQNPKERSLGVDILGYLGIPERSYPKECGEILLNLCKSEENPNVLSSIGYAFGHLGDSRGVVPLVKLKSHRDADVRMGVVFGLLCQEEELAIQALIDLSCDEDEDIRNWATFSLGYQIETNTQAIRDALFQRVILEIGEEDTIAEIRGEALLGLAIRKDERVINPLIAELSCGCVGRLSVEAAKEIEDTRLYPVLIELQQWWDVDSELLQEAITSCQPKH</sequence>
<keyword evidence="6" id="KW-1185">Reference proteome</keyword>
<evidence type="ECO:0000256" key="2">
    <source>
        <dbReference type="ARBA" id="ARBA00022549"/>
    </source>
</evidence>
<evidence type="ECO:0000313" key="5">
    <source>
        <dbReference type="EMBL" id="NMG18296.1"/>
    </source>
</evidence>
<dbReference type="InterPro" id="IPR011989">
    <property type="entry name" value="ARM-like"/>
</dbReference>
<evidence type="ECO:0000313" key="6">
    <source>
        <dbReference type="Proteomes" id="UP000718564"/>
    </source>
</evidence>
<proteinExistence type="inferred from homology"/>
<accession>A0ABX1P2W2</accession>
<gene>
    <name evidence="5" type="ORF">DP116_02055</name>
</gene>
<evidence type="ECO:0000256" key="1">
    <source>
        <dbReference type="ARBA" id="ARBA00009299"/>
    </source>
</evidence>
<dbReference type="NCBIfam" id="NF007244">
    <property type="entry name" value="PRK09687.1"/>
    <property type="match status" value="1"/>
</dbReference>
<keyword evidence="2" id="KW-0042">Antenna complex</keyword>
<dbReference type="Proteomes" id="UP000718564">
    <property type="component" value="Unassembled WGS sequence"/>
</dbReference>